<proteinExistence type="predicted"/>
<evidence type="ECO:0000313" key="3">
    <source>
        <dbReference type="Proteomes" id="UP000230707"/>
    </source>
</evidence>
<feature type="transmembrane region" description="Helical" evidence="1">
    <location>
        <begin position="12"/>
        <end position="34"/>
    </location>
</feature>
<dbReference type="Proteomes" id="UP000230707">
    <property type="component" value="Unassembled WGS sequence"/>
</dbReference>
<protein>
    <submittedName>
        <fullName evidence="2">Uncharacterized protein</fullName>
    </submittedName>
</protein>
<keyword evidence="1" id="KW-0472">Membrane</keyword>
<comment type="caution">
    <text evidence="2">The sequence shown here is derived from an EMBL/GenBank/DDBJ whole genome shotgun (WGS) entry which is preliminary data.</text>
</comment>
<dbReference type="EMBL" id="PCWS01000114">
    <property type="protein sequence ID" value="PIR08027.1"/>
    <property type="molecule type" value="Genomic_DNA"/>
</dbReference>
<evidence type="ECO:0000256" key="1">
    <source>
        <dbReference type="SAM" id="Phobius"/>
    </source>
</evidence>
<reference evidence="2 3" key="1">
    <citation type="submission" date="2017-09" db="EMBL/GenBank/DDBJ databases">
        <title>Depth-based differentiation of microbial function through sediment-hosted aquifers and enrichment of novel symbionts in the deep terrestrial subsurface.</title>
        <authorList>
            <person name="Probst A.J."/>
            <person name="Ladd B."/>
            <person name="Jarett J.K."/>
            <person name="Geller-Mcgrath D.E."/>
            <person name="Sieber C.M."/>
            <person name="Emerson J.B."/>
            <person name="Anantharaman K."/>
            <person name="Thomas B.C."/>
            <person name="Malmstrom R."/>
            <person name="Stieglmeier M."/>
            <person name="Klingl A."/>
            <person name="Woyke T."/>
            <person name="Ryan C.M."/>
            <person name="Banfield J.F."/>
        </authorList>
    </citation>
    <scope>NUCLEOTIDE SEQUENCE [LARGE SCALE GENOMIC DNA]</scope>
    <source>
        <strain evidence="2">CG11_big_fil_rev_8_21_14_0_20_37_11</strain>
    </source>
</reference>
<keyword evidence="1" id="KW-1133">Transmembrane helix</keyword>
<dbReference type="AlphaFoldDB" id="A0A2H0NGL4"/>
<organism evidence="2 3">
    <name type="scientific">Candidatus Gottesmanbacteria bacterium CG11_big_fil_rev_8_21_14_0_20_37_11</name>
    <dbReference type="NCBI Taxonomy" id="1974575"/>
    <lineage>
        <taxon>Bacteria</taxon>
        <taxon>Candidatus Gottesmaniibacteriota</taxon>
    </lineage>
</organism>
<keyword evidence="1" id="KW-0812">Transmembrane</keyword>
<name>A0A2H0NGL4_9BACT</name>
<accession>A0A2H0NGL4</accession>
<sequence>MNVNHSIRFTKNIFFLFIFFTTCLLIITVVSFNYNKAGNLKSKAFETLSSENEKTIPISRMTFPTIPPVTVIPTISEKAKWLDNDRKSLKNSFWFNYHAYQDCAKDSGGFWPEGKLDCLFPDQLSGPSVVDKELTAEPENLYYKHMIPSDFMKHLSDEEKIAVLKEGIGLTLKTKITVNLIKYSTVSVDSLIVGLESGKDGNIIRSVSLMVYPQLESLFTAVLGTEMRSKILYQPFIEEAIGQKVEANDVHELYLAALNRCGENAENGDQSGLGVYKDFGEYKAVVQFWGEGGDSTKDCNIHVVKKS</sequence>
<evidence type="ECO:0000313" key="2">
    <source>
        <dbReference type="EMBL" id="PIR08027.1"/>
    </source>
</evidence>
<gene>
    <name evidence="2" type="ORF">COV53_05155</name>
</gene>